<reference evidence="1 3" key="1">
    <citation type="submission" date="2020-06" db="EMBL/GenBank/DDBJ databases">
        <title>Anoxygenic phototrophic Chloroflexota member uses a Type I reaction center.</title>
        <authorList>
            <person name="Tsuji J.M."/>
            <person name="Shaw N.A."/>
            <person name="Nagashima S."/>
            <person name="Venkiteswaran J."/>
            <person name="Schiff S.L."/>
            <person name="Hanada S."/>
            <person name="Tank M."/>
            <person name="Neufeld J.D."/>
        </authorList>
    </citation>
    <scope>NUCLEOTIDE SEQUENCE [LARGE SCALE GENOMIC DNA]</scope>
    <source>
        <strain evidence="1">L227-S17</strain>
    </source>
</reference>
<evidence type="ECO:0000313" key="3">
    <source>
        <dbReference type="Proteomes" id="UP000521676"/>
    </source>
</evidence>
<proteinExistence type="predicted"/>
<reference evidence="2" key="2">
    <citation type="journal article" date="2024" name="Nature">
        <title>Anoxygenic phototroph of the Chloroflexota uses a type I reaction centre.</title>
        <authorList>
            <person name="Tsuji J.M."/>
            <person name="Shaw N.A."/>
            <person name="Nagashima S."/>
            <person name="Venkiteswaran J.J."/>
            <person name="Schiff S.L."/>
            <person name="Watanabe T."/>
            <person name="Fukui M."/>
            <person name="Hanada S."/>
            <person name="Tank M."/>
            <person name="Neufeld J.D."/>
        </authorList>
    </citation>
    <scope>NUCLEOTIDE SEQUENCE</scope>
    <source>
        <strain evidence="2">L227-S17</strain>
    </source>
</reference>
<dbReference type="Proteomes" id="UP000521676">
    <property type="component" value="Unassembled WGS sequence"/>
</dbReference>
<organism evidence="1 3">
    <name type="scientific">Candidatus Chlorohelix allophototropha</name>
    <dbReference type="NCBI Taxonomy" id="3003348"/>
    <lineage>
        <taxon>Bacteria</taxon>
        <taxon>Bacillati</taxon>
        <taxon>Chloroflexota</taxon>
        <taxon>Chloroflexia</taxon>
        <taxon>Candidatus Chloroheliales</taxon>
        <taxon>Candidatus Chloroheliaceae</taxon>
        <taxon>Candidatus Chlorohelix</taxon>
    </lineage>
</organism>
<evidence type="ECO:0000313" key="2">
    <source>
        <dbReference type="EMBL" id="WJW66414.1"/>
    </source>
</evidence>
<dbReference type="RefSeq" id="WP_341468299.1">
    <property type="nucleotide sequence ID" value="NZ_CP128399.1"/>
</dbReference>
<evidence type="ECO:0000313" key="1">
    <source>
        <dbReference type="EMBL" id="NWJ44522.1"/>
    </source>
</evidence>
<sequence>MAEGYFEADSTKKYDYIIIGGGIAGLSLLYRLANSPLSDRSVLVVEQRLKNRNDRTLSFWTDRPTPFDEIVYHSWKKIRFASEDFEKDIDLGDLTYKTIRGIDFYRFMWDKLSGLPNVHLAQGRVERVESGIYGAYVYIEGQRFYGQWVFDSRFRPADLKHKPEFGNQVLRQYFKGWIIETSTDTFNPDSATLFDFRIPQSGDMRFFYLLPFSPRSALIEYVGLRHTEYDGIMHSYVKDVLKIPDYKVETLEGGALVLSDRHFKRRRGRFVMSIGTAGGMVKPSSGYAFTRIQNDTEAIVASLLKYNHPFKVPRPKPFYYVLDSLMLEAMNRFTGKMKGVFTGMFKYNQARSVFRFLDERASFWEVTKMVVSIPSKHLFLWVVLTDEKKESKAAEKA</sequence>
<dbReference type="Gene3D" id="3.50.50.60">
    <property type="entry name" value="FAD/NAD(P)-binding domain"/>
    <property type="match status" value="1"/>
</dbReference>
<name>A0A8T7LWE9_9CHLR</name>
<evidence type="ECO:0000313" key="4">
    <source>
        <dbReference type="Proteomes" id="UP001431572"/>
    </source>
</evidence>
<dbReference type="AlphaFoldDB" id="A0A8T7LWE9"/>
<keyword evidence="4" id="KW-1185">Reference proteome</keyword>
<dbReference type="Proteomes" id="UP001431572">
    <property type="component" value="Chromosome 1"/>
</dbReference>
<dbReference type="Pfam" id="PF05834">
    <property type="entry name" value="Lycopene_cycl"/>
    <property type="match status" value="1"/>
</dbReference>
<dbReference type="InterPro" id="IPR036188">
    <property type="entry name" value="FAD/NAD-bd_sf"/>
</dbReference>
<gene>
    <name evidence="1" type="ORF">HXX08_01450</name>
    <name evidence="2" type="ORF">OZ401_002211</name>
</gene>
<protein>
    <submittedName>
        <fullName evidence="1 2">Lycopene cyclase</fullName>
    </submittedName>
</protein>
<dbReference type="SUPFAM" id="SSF51905">
    <property type="entry name" value="FAD/NAD(P)-binding domain"/>
    <property type="match status" value="1"/>
</dbReference>
<accession>A0A8T7LWE9</accession>
<dbReference type="EMBL" id="JACATZ010000001">
    <property type="protein sequence ID" value="NWJ44522.1"/>
    <property type="molecule type" value="Genomic_DNA"/>
</dbReference>
<dbReference type="EMBL" id="CP128399">
    <property type="protein sequence ID" value="WJW66414.1"/>
    <property type="molecule type" value="Genomic_DNA"/>
</dbReference>